<dbReference type="PANTHER" id="PTHR11102:SF160">
    <property type="entry name" value="ERAD-ASSOCIATED E3 UBIQUITIN-PROTEIN LIGASE COMPONENT HRD3"/>
    <property type="match status" value="1"/>
</dbReference>
<dbReference type="SUPFAM" id="SSF56112">
    <property type="entry name" value="Protein kinase-like (PK-like)"/>
    <property type="match status" value="1"/>
</dbReference>
<gene>
    <name evidence="2" type="ORF">ALEPTO_LOCUS6711</name>
</gene>
<dbReference type="InterPro" id="IPR050767">
    <property type="entry name" value="Sel1_AlgK"/>
</dbReference>
<dbReference type="SMART" id="SM00671">
    <property type="entry name" value="SEL1"/>
    <property type="match status" value="3"/>
</dbReference>
<organism evidence="2 3">
    <name type="scientific">Ambispora leptoticha</name>
    <dbReference type="NCBI Taxonomy" id="144679"/>
    <lineage>
        <taxon>Eukaryota</taxon>
        <taxon>Fungi</taxon>
        <taxon>Fungi incertae sedis</taxon>
        <taxon>Mucoromycota</taxon>
        <taxon>Glomeromycotina</taxon>
        <taxon>Glomeromycetes</taxon>
        <taxon>Archaeosporales</taxon>
        <taxon>Ambisporaceae</taxon>
        <taxon>Ambispora</taxon>
    </lineage>
</organism>
<dbReference type="PANTHER" id="PTHR11102">
    <property type="entry name" value="SEL-1-LIKE PROTEIN"/>
    <property type="match status" value="1"/>
</dbReference>
<dbReference type="Gene3D" id="1.10.510.10">
    <property type="entry name" value="Transferase(Phosphotransferase) domain 1"/>
    <property type="match status" value="1"/>
</dbReference>
<feature type="non-terminal residue" evidence="2">
    <location>
        <position position="489"/>
    </location>
</feature>
<dbReference type="InterPro" id="IPR011009">
    <property type="entry name" value="Kinase-like_dom_sf"/>
</dbReference>
<comment type="caution">
    <text evidence="2">The sequence shown here is derived from an EMBL/GenBank/DDBJ whole genome shotgun (WGS) entry which is preliminary data.</text>
</comment>
<dbReference type="EMBL" id="CAJVPS010002443">
    <property type="protein sequence ID" value="CAG8568717.1"/>
    <property type="molecule type" value="Genomic_DNA"/>
</dbReference>
<accession>A0A9N9BM04</accession>
<sequence>LLQHHKDLGKKIKMAIRSIDLDEVTCENDITANSRQNDIDSDKEKNDIDTLISIMLLSKGVKIEDVDIKTTAIKLEDLNTEKLDWFKYVIEISKEYDFDGERTLFTKNPLNMKDNPTIFTISLALSPFKKEFRVNITKDKGEIKNGTYDRKPIVLRKIAANRENVQKYSDIIKLLSRNDHIEKYFGILMAEIASPQTPFFAENSEDKVQISPEKRPTVPADLDSEYKHLMESCCYENPRFRPTIDIVRDELEMLLDIQSTQDAQGKTQTLNITVAHDEAFRNVISTAPSPSLSVLGPFDDDDEKTFPNALLQFDNRHNYGTENNELPSWREIMKRHSKKLYAEVYPYLEEYARKEGPEANQARYLLGWYLLDGQEGVPQDERDAMKYLRQVSDDLPVGTYTAAAQYLYARACLKGSMYNRKNGLEYLKKAVEARDKNALFWYADILLNGEHDVPIDIEGAEKYYKEAKSRGHPDAEAALEKLQAKNESG</sequence>
<dbReference type="OrthoDB" id="4062651at2759"/>
<dbReference type="SUPFAM" id="SSF81901">
    <property type="entry name" value="HCP-like"/>
    <property type="match status" value="1"/>
</dbReference>
<dbReference type="Proteomes" id="UP000789508">
    <property type="component" value="Unassembled WGS sequence"/>
</dbReference>
<evidence type="ECO:0000256" key="1">
    <source>
        <dbReference type="ARBA" id="ARBA00038101"/>
    </source>
</evidence>
<dbReference type="AlphaFoldDB" id="A0A9N9BM04"/>
<dbReference type="InterPro" id="IPR006597">
    <property type="entry name" value="Sel1-like"/>
</dbReference>
<comment type="similarity">
    <text evidence="1">Belongs to the sel-1 family.</text>
</comment>
<evidence type="ECO:0000313" key="2">
    <source>
        <dbReference type="EMBL" id="CAG8568717.1"/>
    </source>
</evidence>
<name>A0A9N9BM04_9GLOM</name>
<evidence type="ECO:0000313" key="3">
    <source>
        <dbReference type="Proteomes" id="UP000789508"/>
    </source>
</evidence>
<dbReference type="Pfam" id="PF08238">
    <property type="entry name" value="Sel1"/>
    <property type="match status" value="3"/>
</dbReference>
<dbReference type="Gene3D" id="1.25.40.10">
    <property type="entry name" value="Tetratricopeptide repeat domain"/>
    <property type="match status" value="1"/>
</dbReference>
<keyword evidence="3" id="KW-1185">Reference proteome</keyword>
<protein>
    <submittedName>
        <fullName evidence="2">7044_t:CDS:1</fullName>
    </submittedName>
</protein>
<dbReference type="InterPro" id="IPR011990">
    <property type="entry name" value="TPR-like_helical_dom_sf"/>
</dbReference>
<reference evidence="2" key="1">
    <citation type="submission" date="2021-06" db="EMBL/GenBank/DDBJ databases">
        <authorList>
            <person name="Kallberg Y."/>
            <person name="Tangrot J."/>
            <person name="Rosling A."/>
        </authorList>
    </citation>
    <scope>NUCLEOTIDE SEQUENCE</scope>
    <source>
        <strain evidence="2">FL130A</strain>
    </source>
</reference>
<proteinExistence type="inferred from homology"/>